<name>A0ABX4I9Y6_9LACT</name>
<evidence type="ECO:0000313" key="2">
    <source>
        <dbReference type="Proteomes" id="UP000218979"/>
    </source>
</evidence>
<protein>
    <submittedName>
        <fullName evidence="1">Aldose 1-epimerase</fullName>
    </submittedName>
</protein>
<dbReference type="Proteomes" id="UP000218979">
    <property type="component" value="Unassembled WGS sequence"/>
</dbReference>
<dbReference type="InterPro" id="IPR015026">
    <property type="entry name" value="DUF1912"/>
</dbReference>
<accession>A0ABX4I9Y6</accession>
<dbReference type="InterPro" id="IPR038024">
    <property type="entry name" value="SPy1572-like_sf"/>
</dbReference>
<dbReference type="Pfam" id="PF08930">
    <property type="entry name" value="DUF1912"/>
    <property type="match status" value="1"/>
</dbReference>
<dbReference type="SUPFAM" id="SSF140121">
    <property type="entry name" value="SPy1572-like"/>
    <property type="match status" value="1"/>
</dbReference>
<organism evidence="1 2">
    <name type="scientific">Pseudolactococcus chungangensis CAU 28 = DSM 22330</name>
    <dbReference type="NCBI Taxonomy" id="1122154"/>
    <lineage>
        <taxon>Bacteria</taxon>
        <taxon>Bacillati</taxon>
        <taxon>Bacillota</taxon>
        <taxon>Bacilli</taxon>
        <taxon>Lactobacillales</taxon>
        <taxon>Streptococcaceae</taxon>
        <taxon>Pseudolactococcus</taxon>
    </lineage>
</organism>
<dbReference type="Gene3D" id="1.20.58.90">
    <property type="match status" value="1"/>
</dbReference>
<keyword evidence="2" id="KW-1185">Reference proteome</keyword>
<gene>
    <name evidence="1" type="ORF">RR45_GL000801</name>
</gene>
<dbReference type="EMBL" id="JXJT01000002">
    <property type="protein sequence ID" value="PCS04486.1"/>
    <property type="molecule type" value="Genomic_DNA"/>
</dbReference>
<sequence>MLDMTYEQEFMQEFEAWVATQIMVNEMAMTQSQEVADETDDERAKDAIIRYESRLDAYQFLLGKFENYKAGKGFHDLPDGLFDQVNY</sequence>
<proteinExistence type="predicted"/>
<evidence type="ECO:0000313" key="1">
    <source>
        <dbReference type="EMBL" id="PCS04486.1"/>
    </source>
</evidence>
<reference evidence="1 2" key="1">
    <citation type="submission" date="2014-12" db="EMBL/GenBank/DDBJ databases">
        <title>Draft genome sequences of 10 type strains of Lactococcus.</title>
        <authorList>
            <person name="Sun Z."/>
            <person name="Zhong Z."/>
            <person name="Liu W."/>
            <person name="Zhang W."/>
            <person name="Zhang H."/>
        </authorList>
    </citation>
    <scope>NUCLEOTIDE SEQUENCE [LARGE SCALE GENOMIC DNA]</scope>
    <source>
        <strain evidence="1 2">DSM 22330</strain>
    </source>
</reference>
<comment type="caution">
    <text evidence="1">The sequence shown here is derived from an EMBL/GenBank/DDBJ whole genome shotgun (WGS) entry which is preliminary data.</text>
</comment>